<feature type="region of interest" description="Disordered" evidence="1">
    <location>
        <begin position="1"/>
        <end position="58"/>
    </location>
</feature>
<dbReference type="EMBL" id="ABLK01000298">
    <property type="protein sequence ID" value="EDT38332.1"/>
    <property type="molecule type" value="Genomic_DNA"/>
</dbReference>
<dbReference type="Proteomes" id="UP000004814">
    <property type="component" value="Unassembled WGS sequence"/>
</dbReference>
<name>B1TDL8_9BURK</name>
<sequence length="89" mass="9496">MPSRATSNGRHGRRDSSSSELKPYSVVRHSESTPPTTAASISPASIIRRAEPNTFAPDEHADEIAIAGPRSAKYARTNAAGEYGLWVCA</sequence>
<feature type="compositionally biased region" description="Polar residues" evidence="1">
    <location>
        <begin position="32"/>
        <end position="43"/>
    </location>
</feature>
<protein>
    <submittedName>
        <fullName evidence="2">Uncharacterized protein</fullName>
    </submittedName>
</protein>
<accession>B1TDL8</accession>
<dbReference type="AlphaFoldDB" id="B1TDL8"/>
<evidence type="ECO:0000313" key="3">
    <source>
        <dbReference type="Proteomes" id="UP000004814"/>
    </source>
</evidence>
<evidence type="ECO:0000256" key="1">
    <source>
        <dbReference type="SAM" id="MobiDB-lite"/>
    </source>
</evidence>
<evidence type="ECO:0000313" key="2">
    <source>
        <dbReference type="EMBL" id="EDT38332.1"/>
    </source>
</evidence>
<comment type="caution">
    <text evidence="2">The sequence shown here is derived from an EMBL/GenBank/DDBJ whole genome shotgun (WGS) entry which is preliminary data.</text>
</comment>
<gene>
    <name evidence="2" type="ORF">BamMEX5DRAFT_5884</name>
</gene>
<organism evidence="2 3">
    <name type="scientific">Burkholderia ambifaria MEX-5</name>
    <dbReference type="NCBI Taxonomy" id="396597"/>
    <lineage>
        <taxon>Bacteria</taxon>
        <taxon>Pseudomonadati</taxon>
        <taxon>Pseudomonadota</taxon>
        <taxon>Betaproteobacteria</taxon>
        <taxon>Burkholderiales</taxon>
        <taxon>Burkholderiaceae</taxon>
        <taxon>Burkholderia</taxon>
        <taxon>Burkholderia cepacia complex</taxon>
    </lineage>
</organism>
<reference evidence="2 3" key="1">
    <citation type="submission" date="2008-03" db="EMBL/GenBank/DDBJ databases">
        <title>Sequencing of the draft genome and assembly of Burkholderia ambifaria MEX-5.</title>
        <authorList>
            <consortium name="US DOE Joint Genome Institute (JGI-PGF)"/>
            <person name="Copeland A."/>
            <person name="Lucas S."/>
            <person name="Lapidus A."/>
            <person name="Glavina del Rio T."/>
            <person name="Dalin E."/>
            <person name="Tice H."/>
            <person name="Bruce D."/>
            <person name="Goodwin L."/>
            <person name="Pitluck S."/>
            <person name="Larimer F."/>
            <person name="Land M.L."/>
            <person name="Hauser L."/>
            <person name="Tiedje J."/>
            <person name="Richardson P."/>
        </authorList>
    </citation>
    <scope>NUCLEOTIDE SEQUENCE [LARGE SCALE GENOMIC DNA]</scope>
    <source>
        <strain evidence="2 3">MEX-5</strain>
    </source>
</reference>
<proteinExistence type="predicted"/>